<dbReference type="AlphaFoldDB" id="A0A6I6ILA8"/>
<evidence type="ECO:0000313" key="5">
    <source>
        <dbReference type="Proteomes" id="UP000428330"/>
    </source>
</evidence>
<evidence type="ECO:0000259" key="3">
    <source>
        <dbReference type="PROSITE" id="PS50110"/>
    </source>
</evidence>
<keyword evidence="5" id="KW-1185">Reference proteome</keyword>
<feature type="modified residue" description="4-aspartylphosphate" evidence="2">
    <location>
        <position position="72"/>
    </location>
</feature>
<dbReference type="RefSeq" id="WP_157706312.1">
    <property type="nucleotide sequence ID" value="NZ_CP034348.1"/>
</dbReference>
<dbReference type="InterPro" id="IPR050595">
    <property type="entry name" value="Bact_response_regulator"/>
</dbReference>
<name>A0A6I6ILA8_9RHOB</name>
<dbReference type="PANTHER" id="PTHR44591:SF25">
    <property type="entry name" value="CHEMOTAXIS TWO-COMPONENT RESPONSE REGULATOR"/>
    <property type="match status" value="1"/>
</dbReference>
<dbReference type="EMBL" id="CP034348">
    <property type="protein sequence ID" value="QGX97679.1"/>
    <property type="molecule type" value="Genomic_DNA"/>
</dbReference>
<protein>
    <submittedName>
        <fullName evidence="4">Response regulator</fullName>
    </submittedName>
</protein>
<dbReference type="KEGG" id="rom:EI983_05035"/>
<proteinExistence type="predicted"/>
<dbReference type="Pfam" id="PF00072">
    <property type="entry name" value="Response_reg"/>
    <property type="match status" value="1"/>
</dbReference>
<dbReference type="SUPFAM" id="SSF52172">
    <property type="entry name" value="CheY-like"/>
    <property type="match status" value="1"/>
</dbReference>
<sequence length="238" mass="25707">MDDLDPLTPRLSPSAKRPLLGKTVLVVEDSRYASEAMRLMCLRSGARIRRADCLRSARRHLQVYRPSVVIVDLGLPDGSGLDLIDELNRSSPRVGAILGISGEDHMRTRAIAARADGFLAKPVDTVGEFQQVILAALPRDQAVQGPCAINTETVSPDPLAYRDDMSHIAGLLDEPQSGAMLDYVAQFLGSVARLADDRALELAAQELTTARAEGATSQAKLARVAAMVHERMQESLAL</sequence>
<dbReference type="PROSITE" id="PS50110">
    <property type="entry name" value="RESPONSE_REGULATORY"/>
    <property type="match status" value="1"/>
</dbReference>
<evidence type="ECO:0000313" key="4">
    <source>
        <dbReference type="EMBL" id="QGX97679.1"/>
    </source>
</evidence>
<dbReference type="InterPro" id="IPR011006">
    <property type="entry name" value="CheY-like_superfamily"/>
</dbReference>
<dbReference type="GO" id="GO:0000160">
    <property type="term" value="P:phosphorelay signal transduction system"/>
    <property type="evidence" value="ECO:0007669"/>
    <property type="project" value="InterPro"/>
</dbReference>
<dbReference type="InterPro" id="IPR001789">
    <property type="entry name" value="Sig_transdc_resp-reg_receiver"/>
</dbReference>
<evidence type="ECO:0000256" key="1">
    <source>
        <dbReference type="ARBA" id="ARBA00022553"/>
    </source>
</evidence>
<accession>A0A6I6ILA8</accession>
<dbReference type="CDD" id="cd00156">
    <property type="entry name" value="REC"/>
    <property type="match status" value="1"/>
</dbReference>
<keyword evidence="1 2" id="KW-0597">Phosphoprotein</keyword>
<dbReference type="SMART" id="SM00448">
    <property type="entry name" value="REC"/>
    <property type="match status" value="1"/>
</dbReference>
<dbReference type="Gene3D" id="3.40.50.2300">
    <property type="match status" value="1"/>
</dbReference>
<dbReference type="PANTHER" id="PTHR44591">
    <property type="entry name" value="STRESS RESPONSE REGULATOR PROTEIN 1"/>
    <property type="match status" value="1"/>
</dbReference>
<reference evidence="5" key="1">
    <citation type="submission" date="2018-12" db="EMBL/GenBank/DDBJ databases">
        <title>Complete genome sequence of Roseovarius sp. MME-070.</title>
        <authorList>
            <person name="Nam Y.-D."/>
            <person name="Kang J."/>
            <person name="Chung W.-H."/>
            <person name="Park Y.S."/>
        </authorList>
    </citation>
    <scope>NUCLEOTIDE SEQUENCE [LARGE SCALE GENOMIC DNA]</scope>
    <source>
        <strain evidence="5">MME-070</strain>
    </source>
</reference>
<dbReference type="OrthoDB" id="7831674at2"/>
<evidence type="ECO:0000256" key="2">
    <source>
        <dbReference type="PROSITE-ProRule" id="PRU00169"/>
    </source>
</evidence>
<feature type="domain" description="Response regulatory" evidence="3">
    <location>
        <begin position="23"/>
        <end position="136"/>
    </location>
</feature>
<gene>
    <name evidence="4" type="ORF">EI983_05035</name>
</gene>
<dbReference type="Proteomes" id="UP000428330">
    <property type="component" value="Chromosome"/>
</dbReference>
<organism evidence="4 5">
    <name type="scientific">Roseovarius faecimaris</name>
    <dbReference type="NCBI Taxonomy" id="2494550"/>
    <lineage>
        <taxon>Bacteria</taxon>
        <taxon>Pseudomonadati</taxon>
        <taxon>Pseudomonadota</taxon>
        <taxon>Alphaproteobacteria</taxon>
        <taxon>Rhodobacterales</taxon>
        <taxon>Roseobacteraceae</taxon>
        <taxon>Roseovarius</taxon>
    </lineage>
</organism>